<dbReference type="Proteomes" id="UP000078550">
    <property type="component" value="Unassembled WGS sequence"/>
</dbReference>
<evidence type="ECO:0000313" key="4">
    <source>
        <dbReference type="Proteomes" id="UP000078550"/>
    </source>
</evidence>
<evidence type="ECO:0000313" key="5">
    <source>
        <dbReference type="Proteomes" id="UP000078555"/>
    </source>
</evidence>
<reference evidence="2" key="1">
    <citation type="submission" date="2016-05" db="EMBL/GenBank/DDBJ databases">
        <authorList>
            <person name="Lavstsen T."/>
            <person name="Jespersen J.S."/>
        </authorList>
    </citation>
    <scope>NUCLEOTIDE SEQUENCE [LARGE SCALE GENOMIC DNA]</scope>
</reference>
<reference evidence="4 5" key="2">
    <citation type="submission" date="2016-05" db="EMBL/GenBank/DDBJ databases">
        <authorList>
            <person name="Naeem Raeece"/>
        </authorList>
    </citation>
    <scope>NUCLEOTIDE SEQUENCE [LARGE SCALE GENOMIC DNA]</scope>
</reference>
<feature type="region of interest" description="Disordered" evidence="1">
    <location>
        <begin position="47"/>
        <end position="66"/>
    </location>
</feature>
<dbReference type="EMBL" id="FLRD01000037">
    <property type="protein sequence ID" value="SBT32388.1"/>
    <property type="molecule type" value="Genomic_DNA"/>
</dbReference>
<sequence length="98" mass="11665">MGWQSGHRLRSRGREATKELRSYLVMFLYLCEGQKAKGEKSGSIFIFPKKQQKREEKKKDSEREREREIVYETQFPRADKHEIAIFNVQEEVISSQTL</sequence>
<accession>A0A1A8YLH9</accession>
<evidence type="ECO:0000313" key="3">
    <source>
        <dbReference type="EMBL" id="SBT33040.1"/>
    </source>
</evidence>
<name>A0A1A8YLH9_PLAOA</name>
<evidence type="ECO:0000313" key="2">
    <source>
        <dbReference type="EMBL" id="SBT32388.1"/>
    </source>
</evidence>
<keyword evidence="5" id="KW-1185">Reference proteome</keyword>
<dbReference type="Proteomes" id="UP000078555">
    <property type="component" value="Unassembled WGS sequence"/>
</dbReference>
<protein>
    <submittedName>
        <fullName evidence="2">Uncharacterized protein</fullName>
    </submittedName>
</protein>
<organism evidence="2 5">
    <name type="scientific">Plasmodium ovale wallikeri</name>
    <dbReference type="NCBI Taxonomy" id="864142"/>
    <lineage>
        <taxon>Eukaryota</taxon>
        <taxon>Sar</taxon>
        <taxon>Alveolata</taxon>
        <taxon>Apicomplexa</taxon>
        <taxon>Aconoidasida</taxon>
        <taxon>Haemosporida</taxon>
        <taxon>Plasmodiidae</taxon>
        <taxon>Plasmodium</taxon>
        <taxon>Plasmodium (Plasmodium)</taxon>
    </lineage>
</organism>
<dbReference type="AlphaFoldDB" id="A0A1A8YLH9"/>
<dbReference type="EMBL" id="FLRE01000050">
    <property type="protein sequence ID" value="SBT33040.1"/>
    <property type="molecule type" value="Genomic_DNA"/>
</dbReference>
<evidence type="ECO:0000256" key="1">
    <source>
        <dbReference type="SAM" id="MobiDB-lite"/>
    </source>
</evidence>
<gene>
    <name evidence="2" type="ORF">POVWA1_011940</name>
    <name evidence="3" type="ORF">POVWA2_012640</name>
</gene>
<proteinExistence type="predicted"/>
<feature type="compositionally biased region" description="Basic and acidic residues" evidence="1">
    <location>
        <begin position="53"/>
        <end position="66"/>
    </location>
</feature>